<dbReference type="EnsemblPlants" id="TuG1812G0100003892.01.T01">
    <property type="protein sequence ID" value="TuG1812G0100003892.01.T01.cds265608"/>
    <property type="gene ID" value="TuG1812G0100003892.01"/>
</dbReference>
<keyword evidence="4" id="KW-1185">Reference proteome</keyword>
<evidence type="ECO:0000256" key="1">
    <source>
        <dbReference type="ARBA" id="ARBA00004370"/>
    </source>
</evidence>
<reference evidence="4" key="1">
    <citation type="journal article" date="2013" name="Nature">
        <title>Draft genome of the wheat A-genome progenitor Triticum urartu.</title>
        <authorList>
            <person name="Ling H.Q."/>
            <person name="Zhao S."/>
            <person name="Liu D."/>
            <person name="Wang J."/>
            <person name="Sun H."/>
            <person name="Zhang C."/>
            <person name="Fan H."/>
            <person name="Li D."/>
            <person name="Dong L."/>
            <person name="Tao Y."/>
            <person name="Gao C."/>
            <person name="Wu H."/>
            <person name="Li Y."/>
            <person name="Cui Y."/>
            <person name="Guo X."/>
            <person name="Zheng S."/>
            <person name="Wang B."/>
            <person name="Yu K."/>
            <person name="Liang Q."/>
            <person name="Yang W."/>
            <person name="Lou X."/>
            <person name="Chen J."/>
            <person name="Feng M."/>
            <person name="Jian J."/>
            <person name="Zhang X."/>
            <person name="Luo G."/>
            <person name="Jiang Y."/>
            <person name="Liu J."/>
            <person name="Wang Z."/>
            <person name="Sha Y."/>
            <person name="Zhang B."/>
            <person name="Wu H."/>
            <person name="Tang D."/>
            <person name="Shen Q."/>
            <person name="Xue P."/>
            <person name="Zou S."/>
            <person name="Wang X."/>
            <person name="Liu X."/>
            <person name="Wang F."/>
            <person name="Yang Y."/>
            <person name="An X."/>
            <person name="Dong Z."/>
            <person name="Zhang K."/>
            <person name="Zhang X."/>
            <person name="Luo M.C."/>
            <person name="Dvorak J."/>
            <person name="Tong Y."/>
            <person name="Wang J."/>
            <person name="Yang H."/>
            <person name="Li Z."/>
            <person name="Wang D."/>
            <person name="Zhang A."/>
            <person name="Wang J."/>
        </authorList>
    </citation>
    <scope>NUCLEOTIDE SEQUENCE</scope>
    <source>
        <strain evidence="4">cv. G1812</strain>
    </source>
</reference>
<reference evidence="3" key="3">
    <citation type="submission" date="2022-06" db="UniProtKB">
        <authorList>
            <consortium name="EnsemblPlants"/>
        </authorList>
    </citation>
    <scope>IDENTIFICATION</scope>
</reference>
<proteinExistence type="predicted"/>
<organism evidence="3 4">
    <name type="scientific">Triticum urartu</name>
    <name type="common">Red wild einkorn</name>
    <name type="synonym">Crithodium urartu</name>
    <dbReference type="NCBI Taxonomy" id="4572"/>
    <lineage>
        <taxon>Eukaryota</taxon>
        <taxon>Viridiplantae</taxon>
        <taxon>Streptophyta</taxon>
        <taxon>Embryophyta</taxon>
        <taxon>Tracheophyta</taxon>
        <taxon>Spermatophyta</taxon>
        <taxon>Magnoliopsida</taxon>
        <taxon>Liliopsida</taxon>
        <taxon>Poales</taxon>
        <taxon>Poaceae</taxon>
        <taxon>BOP clade</taxon>
        <taxon>Pooideae</taxon>
        <taxon>Triticodae</taxon>
        <taxon>Triticeae</taxon>
        <taxon>Triticinae</taxon>
        <taxon>Triticum</taxon>
    </lineage>
</organism>
<dbReference type="GO" id="GO:0016020">
    <property type="term" value="C:membrane"/>
    <property type="evidence" value="ECO:0007669"/>
    <property type="project" value="UniProtKB-SubCell"/>
</dbReference>
<protein>
    <submittedName>
        <fullName evidence="3">Uncharacterized protein</fullName>
    </submittedName>
</protein>
<dbReference type="AlphaFoldDB" id="A0A8R7P7W1"/>
<dbReference type="Proteomes" id="UP000015106">
    <property type="component" value="Chromosome 1"/>
</dbReference>
<evidence type="ECO:0000256" key="2">
    <source>
        <dbReference type="ARBA" id="ARBA00023136"/>
    </source>
</evidence>
<dbReference type="InterPro" id="IPR018000">
    <property type="entry name" value="Neurotransmitter_ion_chnl_CS"/>
</dbReference>
<dbReference type="Gramene" id="TuG1812G0100003892.01.T01">
    <property type="protein sequence ID" value="TuG1812G0100003892.01.T01.cds265608"/>
    <property type="gene ID" value="TuG1812G0100003892.01"/>
</dbReference>
<accession>A0A8R7P7W1</accession>
<reference evidence="3" key="2">
    <citation type="submission" date="2018-03" db="EMBL/GenBank/DDBJ databases">
        <title>The Triticum urartu genome reveals the dynamic nature of wheat genome evolution.</title>
        <authorList>
            <person name="Ling H."/>
            <person name="Ma B."/>
            <person name="Shi X."/>
            <person name="Liu H."/>
            <person name="Dong L."/>
            <person name="Sun H."/>
            <person name="Cao Y."/>
            <person name="Gao Q."/>
            <person name="Zheng S."/>
            <person name="Li Y."/>
            <person name="Yu Y."/>
            <person name="Du H."/>
            <person name="Qi M."/>
            <person name="Li Y."/>
            <person name="Yu H."/>
            <person name="Cui Y."/>
            <person name="Wang N."/>
            <person name="Chen C."/>
            <person name="Wu H."/>
            <person name="Zhao Y."/>
            <person name="Zhang J."/>
            <person name="Li Y."/>
            <person name="Zhou W."/>
            <person name="Zhang B."/>
            <person name="Hu W."/>
            <person name="Eijk M."/>
            <person name="Tang J."/>
            <person name="Witsenboer H."/>
            <person name="Zhao S."/>
            <person name="Li Z."/>
            <person name="Zhang A."/>
            <person name="Wang D."/>
            <person name="Liang C."/>
        </authorList>
    </citation>
    <scope>NUCLEOTIDE SEQUENCE [LARGE SCALE GENOMIC DNA]</scope>
    <source>
        <strain evidence="3">cv. G1812</strain>
    </source>
</reference>
<name>A0A8R7P7W1_TRIUA</name>
<comment type="subcellular location">
    <subcellularLocation>
        <location evidence="1">Membrane</location>
    </subcellularLocation>
</comment>
<dbReference type="PROSITE" id="PS00236">
    <property type="entry name" value="NEUROTR_ION_CHANNEL"/>
    <property type="match status" value="1"/>
</dbReference>
<evidence type="ECO:0000313" key="4">
    <source>
        <dbReference type="Proteomes" id="UP000015106"/>
    </source>
</evidence>
<evidence type="ECO:0000313" key="3">
    <source>
        <dbReference type="EnsemblPlants" id="TuG1812G0100003892.01.T01.cds265608"/>
    </source>
</evidence>
<sequence length="47" mass="5422">MCIKHDVPSGLHYHSSFPQLTQSLCHVQLHHFPLDFICCHHNIASLE</sequence>
<keyword evidence="2" id="KW-0472">Membrane</keyword>